<proteinExistence type="predicted"/>
<protein>
    <submittedName>
        <fullName evidence="2">Uncharacterized protein</fullName>
    </submittedName>
</protein>
<comment type="caution">
    <text evidence="2">The sequence shown here is derived from an EMBL/GenBank/DDBJ whole genome shotgun (WGS) entry which is preliminary data.</text>
</comment>
<sequence length="128" mass="13808">MAAVCSVSGRLLQAQVQEDPSMPERPNSPGQVMHLRVNQPDSPSPTPSMFLSAEGVETAPKSQTGRINPQKKILASGPVRISETELVPPPPIDLCSRGDTPLSCTLAHRQGPRPPYCTQGQRSQGMRR</sequence>
<evidence type="ECO:0000256" key="1">
    <source>
        <dbReference type="SAM" id="MobiDB-lite"/>
    </source>
</evidence>
<evidence type="ECO:0000313" key="3">
    <source>
        <dbReference type="Proteomes" id="UP001152622"/>
    </source>
</evidence>
<feature type="region of interest" description="Disordered" evidence="1">
    <location>
        <begin position="1"/>
        <end position="76"/>
    </location>
</feature>
<dbReference type="AlphaFoldDB" id="A0A9Q1IJL0"/>
<dbReference type="EMBL" id="JAINUF010000014">
    <property type="protein sequence ID" value="KAJ8342212.1"/>
    <property type="molecule type" value="Genomic_DNA"/>
</dbReference>
<feature type="compositionally biased region" description="Polar residues" evidence="1">
    <location>
        <begin position="118"/>
        <end position="128"/>
    </location>
</feature>
<gene>
    <name evidence="2" type="ORF">SKAU_G00321400</name>
</gene>
<accession>A0A9Q1IJL0</accession>
<feature type="region of interest" description="Disordered" evidence="1">
    <location>
        <begin position="105"/>
        <end position="128"/>
    </location>
</feature>
<dbReference type="Proteomes" id="UP001152622">
    <property type="component" value="Chromosome 14"/>
</dbReference>
<name>A0A9Q1IJL0_SYNKA</name>
<keyword evidence="3" id="KW-1185">Reference proteome</keyword>
<evidence type="ECO:0000313" key="2">
    <source>
        <dbReference type="EMBL" id="KAJ8342212.1"/>
    </source>
</evidence>
<organism evidence="2 3">
    <name type="scientific">Synaphobranchus kaupii</name>
    <name type="common">Kaup's arrowtooth eel</name>
    <dbReference type="NCBI Taxonomy" id="118154"/>
    <lineage>
        <taxon>Eukaryota</taxon>
        <taxon>Metazoa</taxon>
        <taxon>Chordata</taxon>
        <taxon>Craniata</taxon>
        <taxon>Vertebrata</taxon>
        <taxon>Euteleostomi</taxon>
        <taxon>Actinopterygii</taxon>
        <taxon>Neopterygii</taxon>
        <taxon>Teleostei</taxon>
        <taxon>Anguilliformes</taxon>
        <taxon>Synaphobranchidae</taxon>
        <taxon>Synaphobranchus</taxon>
    </lineage>
</organism>
<reference evidence="2" key="1">
    <citation type="journal article" date="2023" name="Science">
        <title>Genome structures resolve the early diversification of teleost fishes.</title>
        <authorList>
            <person name="Parey E."/>
            <person name="Louis A."/>
            <person name="Montfort J."/>
            <person name="Bouchez O."/>
            <person name="Roques C."/>
            <person name="Iampietro C."/>
            <person name="Lluch J."/>
            <person name="Castinel A."/>
            <person name="Donnadieu C."/>
            <person name="Desvignes T."/>
            <person name="Floi Bucao C."/>
            <person name="Jouanno E."/>
            <person name="Wen M."/>
            <person name="Mejri S."/>
            <person name="Dirks R."/>
            <person name="Jansen H."/>
            <person name="Henkel C."/>
            <person name="Chen W.J."/>
            <person name="Zahm M."/>
            <person name="Cabau C."/>
            <person name="Klopp C."/>
            <person name="Thompson A.W."/>
            <person name="Robinson-Rechavi M."/>
            <person name="Braasch I."/>
            <person name="Lecointre G."/>
            <person name="Bobe J."/>
            <person name="Postlethwait J.H."/>
            <person name="Berthelot C."/>
            <person name="Roest Crollius H."/>
            <person name="Guiguen Y."/>
        </authorList>
    </citation>
    <scope>NUCLEOTIDE SEQUENCE</scope>
    <source>
        <strain evidence="2">WJC10195</strain>
    </source>
</reference>